<protein>
    <submittedName>
        <fullName evidence="2">Uncharacterized protein</fullName>
    </submittedName>
</protein>
<dbReference type="Proteomes" id="UP001066276">
    <property type="component" value="Chromosome 3_1"/>
</dbReference>
<name>A0AAV7UJ63_PLEWA</name>
<evidence type="ECO:0000313" key="2">
    <source>
        <dbReference type="EMBL" id="KAJ1187652.1"/>
    </source>
</evidence>
<sequence length="75" mass="8617">MQDPSERSQECAGEKTKDPSQRQMKSLMRQNPRTEEDSYLRRPGDPKEQESGADSHATFLEERGKTRYGLCGKEL</sequence>
<keyword evidence="3" id="KW-1185">Reference proteome</keyword>
<dbReference type="EMBL" id="JANPWB010000005">
    <property type="protein sequence ID" value="KAJ1187652.1"/>
    <property type="molecule type" value="Genomic_DNA"/>
</dbReference>
<gene>
    <name evidence="2" type="ORF">NDU88_004426</name>
</gene>
<feature type="compositionally biased region" description="Basic and acidic residues" evidence="1">
    <location>
        <begin position="1"/>
        <end position="20"/>
    </location>
</feature>
<dbReference type="AlphaFoldDB" id="A0AAV7UJ63"/>
<accession>A0AAV7UJ63</accession>
<organism evidence="2 3">
    <name type="scientific">Pleurodeles waltl</name>
    <name type="common">Iberian ribbed newt</name>
    <dbReference type="NCBI Taxonomy" id="8319"/>
    <lineage>
        <taxon>Eukaryota</taxon>
        <taxon>Metazoa</taxon>
        <taxon>Chordata</taxon>
        <taxon>Craniata</taxon>
        <taxon>Vertebrata</taxon>
        <taxon>Euteleostomi</taxon>
        <taxon>Amphibia</taxon>
        <taxon>Batrachia</taxon>
        <taxon>Caudata</taxon>
        <taxon>Salamandroidea</taxon>
        <taxon>Salamandridae</taxon>
        <taxon>Pleurodelinae</taxon>
        <taxon>Pleurodeles</taxon>
    </lineage>
</organism>
<proteinExistence type="predicted"/>
<feature type="compositionally biased region" description="Basic and acidic residues" evidence="1">
    <location>
        <begin position="32"/>
        <end position="50"/>
    </location>
</feature>
<evidence type="ECO:0000256" key="1">
    <source>
        <dbReference type="SAM" id="MobiDB-lite"/>
    </source>
</evidence>
<feature type="compositionally biased region" description="Polar residues" evidence="1">
    <location>
        <begin position="21"/>
        <end position="31"/>
    </location>
</feature>
<reference evidence="2" key="1">
    <citation type="journal article" date="2022" name="bioRxiv">
        <title>Sequencing and chromosome-scale assembly of the giantPleurodeles waltlgenome.</title>
        <authorList>
            <person name="Brown T."/>
            <person name="Elewa A."/>
            <person name="Iarovenko S."/>
            <person name="Subramanian E."/>
            <person name="Araus A.J."/>
            <person name="Petzold A."/>
            <person name="Susuki M."/>
            <person name="Suzuki K.-i.T."/>
            <person name="Hayashi T."/>
            <person name="Toyoda A."/>
            <person name="Oliveira C."/>
            <person name="Osipova E."/>
            <person name="Leigh N.D."/>
            <person name="Simon A."/>
            <person name="Yun M.H."/>
        </authorList>
    </citation>
    <scope>NUCLEOTIDE SEQUENCE</scope>
    <source>
        <strain evidence="2">20211129_DDA</strain>
        <tissue evidence="2">Liver</tissue>
    </source>
</reference>
<feature type="region of interest" description="Disordered" evidence="1">
    <location>
        <begin position="1"/>
        <end position="75"/>
    </location>
</feature>
<comment type="caution">
    <text evidence="2">The sequence shown here is derived from an EMBL/GenBank/DDBJ whole genome shotgun (WGS) entry which is preliminary data.</text>
</comment>
<evidence type="ECO:0000313" key="3">
    <source>
        <dbReference type="Proteomes" id="UP001066276"/>
    </source>
</evidence>